<dbReference type="EMBL" id="NWTC01000001">
    <property type="protein sequence ID" value="PDT50425.1"/>
    <property type="molecule type" value="Genomic_DNA"/>
</dbReference>
<comment type="caution">
    <text evidence="1">The sequence shown here is derived from an EMBL/GenBank/DDBJ whole genome shotgun (WGS) entry which is preliminary data.</text>
</comment>
<evidence type="ECO:0000313" key="1">
    <source>
        <dbReference type="EMBL" id="PDT50425.1"/>
    </source>
</evidence>
<protein>
    <submittedName>
        <fullName evidence="1">Uncharacterized protein</fullName>
    </submittedName>
</protein>
<accession>A0A2A6M6Z5</accession>
<sequence>MDVQKAGMTRLLMAVPELRNNAWMTQDLVFLKICQVYEEMCLRRDVLRCSPQRDDHALLRSEKKCKSLEAAAIAYLREHQKFSGII</sequence>
<reference evidence="1 2" key="1">
    <citation type="submission" date="2017-09" db="EMBL/GenBank/DDBJ databases">
        <title>Comparative genomics of rhizobia isolated from Phaseolus vulgaris in China.</title>
        <authorList>
            <person name="Tong W."/>
        </authorList>
    </citation>
    <scope>NUCLEOTIDE SEQUENCE [LARGE SCALE GENOMIC DNA]</scope>
    <source>
        <strain evidence="1 2">PCH1</strain>
    </source>
</reference>
<dbReference type="Proteomes" id="UP000220353">
    <property type="component" value="Unassembled WGS sequence"/>
</dbReference>
<evidence type="ECO:0000313" key="2">
    <source>
        <dbReference type="Proteomes" id="UP000220353"/>
    </source>
</evidence>
<dbReference type="AlphaFoldDB" id="A0A2A6M6Z5"/>
<gene>
    <name evidence="1" type="ORF">CO661_02000</name>
</gene>
<proteinExistence type="predicted"/>
<organism evidence="1 2">
    <name type="scientific">Rhizobium fredii</name>
    <name type="common">Sinorhizobium fredii</name>
    <dbReference type="NCBI Taxonomy" id="380"/>
    <lineage>
        <taxon>Bacteria</taxon>
        <taxon>Pseudomonadati</taxon>
        <taxon>Pseudomonadota</taxon>
        <taxon>Alphaproteobacteria</taxon>
        <taxon>Hyphomicrobiales</taxon>
        <taxon>Rhizobiaceae</taxon>
        <taxon>Sinorhizobium/Ensifer group</taxon>
        <taxon>Sinorhizobium</taxon>
    </lineage>
</organism>
<dbReference type="RefSeq" id="WP_042778298.1">
    <property type="nucleotide sequence ID" value="NZ_NWTC01000001.1"/>
</dbReference>
<name>A0A2A6M6Z5_RHIFR</name>